<gene>
    <name evidence="2" type="ORF">PFMALIP_00719</name>
</gene>
<protein>
    <submittedName>
        <fullName evidence="2">Uncharacterized protein</fullName>
    </submittedName>
</protein>
<reference evidence="2 3" key="2">
    <citation type="submission" date="2013-02" db="EMBL/GenBank/DDBJ databases">
        <title>The Genome Sequence of Plasmodium falciparum MaliPS096_E11.</title>
        <authorList>
            <consortium name="The Broad Institute Genome Sequencing Platform"/>
            <consortium name="The Broad Institute Genome Sequencing Center for Infectious Disease"/>
            <person name="Neafsey D."/>
            <person name="Cheeseman I."/>
            <person name="Volkman S."/>
            <person name="Adams J."/>
            <person name="Walker B."/>
            <person name="Young S.K."/>
            <person name="Zeng Q."/>
            <person name="Gargeya S."/>
            <person name="Fitzgerald M."/>
            <person name="Haas B."/>
            <person name="Abouelleil A."/>
            <person name="Alvarado L."/>
            <person name="Arachchi H.M."/>
            <person name="Berlin A.M."/>
            <person name="Chapman S.B."/>
            <person name="Dewar J."/>
            <person name="Goldberg J."/>
            <person name="Griggs A."/>
            <person name="Gujja S."/>
            <person name="Hansen M."/>
            <person name="Howarth C."/>
            <person name="Imamovic A."/>
            <person name="Larimer J."/>
            <person name="McCowan C."/>
            <person name="Murphy C."/>
            <person name="Neiman D."/>
            <person name="Pearson M."/>
            <person name="Priest M."/>
            <person name="Roberts A."/>
            <person name="Saif S."/>
            <person name="Shea T."/>
            <person name="Sisk P."/>
            <person name="Sykes S."/>
            <person name="Wortman J."/>
            <person name="Nusbaum C."/>
            <person name="Birren B."/>
        </authorList>
    </citation>
    <scope>NUCLEOTIDE SEQUENCE [LARGE SCALE GENOMIC DNA]</scope>
    <source>
        <strain evidence="2 3">MaliPS096_E11</strain>
    </source>
</reference>
<organism evidence="2 3">
    <name type="scientific">Plasmodium falciparum MaliPS096_E11</name>
    <dbReference type="NCBI Taxonomy" id="1036727"/>
    <lineage>
        <taxon>Eukaryota</taxon>
        <taxon>Sar</taxon>
        <taxon>Alveolata</taxon>
        <taxon>Apicomplexa</taxon>
        <taxon>Aconoidasida</taxon>
        <taxon>Haemosporida</taxon>
        <taxon>Plasmodiidae</taxon>
        <taxon>Plasmodium</taxon>
        <taxon>Plasmodium (Laverania)</taxon>
    </lineage>
</organism>
<name>A0A024WVK4_PLAFA</name>
<reference evidence="2 3" key="1">
    <citation type="submission" date="2013-02" db="EMBL/GenBank/DDBJ databases">
        <title>The Genome Annotation of Plasmodium falciparum MaliPS096_E11.</title>
        <authorList>
            <consortium name="The Broad Institute Genome Sequencing Platform"/>
            <consortium name="The Broad Institute Genome Sequencing Center for Infectious Disease"/>
            <person name="Neafsey D."/>
            <person name="Hoffman S."/>
            <person name="Volkman S."/>
            <person name="Rosenthal P."/>
            <person name="Walker B."/>
            <person name="Young S.K."/>
            <person name="Zeng Q."/>
            <person name="Gargeya S."/>
            <person name="Fitzgerald M."/>
            <person name="Haas B."/>
            <person name="Abouelleil A."/>
            <person name="Allen A.W."/>
            <person name="Alvarado L."/>
            <person name="Arachchi H.M."/>
            <person name="Berlin A.M."/>
            <person name="Chapman S.B."/>
            <person name="Gainer-Dewar J."/>
            <person name="Goldberg J."/>
            <person name="Griggs A."/>
            <person name="Gujja S."/>
            <person name="Hansen M."/>
            <person name="Howarth C."/>
            <person name="Imamovic A."/>
            <person name="Ireland A."/>
            <person name="Larimer J."/>
            <person name="McCowan C."/>
            <person name="Murphy C."/>
            <person name="Pearson M."/>
            <person name="Poon T.W."/>
            <person name="Priest M."/>
            <person name="Roberts A."/>
            <person name="Saif S."/>
            <person name="Shea T."/>
            <person name="Sisk P."/>
            <person name="Sykes S."/>
            <person name="Wortman J."/>
            <person name="Nusbaum C."/>
            <person name="Birren B."/>
        </authorList>
    </citation>
    <scope>NUCLEOTIDE SEQUENCE [LARGE SCALE GENOMIC DNA]</scope>
    <source>
        <strain evidence="2 3">MaliPS096_E11</strain>
    </source>
</reference>
<proteinExistence type="predicted"/>
<dbReference type="Proteomes" id="UP000030699">
    <property type="component" value="Unassembled WGS sequence"/>
</dbReference>
<feature type="region of interest" description="Disordered" evidence="1">
    <location>
        <begin position="164"/>
        <end position="208"/>
    </location>
</feature>
<evidence type="ECO:0000313" key="3">
    <source>
        <dbReference type="Proteomes" id="UP000030699"/>
    </source>
</evidence>
<dbReference type="AlphaFoldDB" id="A0A024WVK4"/>
<evidence type="ECO:0000313" key="2">
    <source>
        <dbReference type="EMBL" id="ETW51232.1"/>
    </source>
</evidence>
<accession>A0A024WVK4</accession>
<feature type="compositionally biased region" description="Basic and acidic residues" evidence="1">
    <location>
        <begin position="179"/>
        <end position="191"/>
    </location>
</feature>
<sequence length="728" mass="86720">MEYNLNNNMINNDRHFSEITTDKNIYPVNSVVNDEGSYGYVDPLENLFNTNKFKIKKIKDTSSISNDYNNKKNLTNILPFEKIVEQCDINNVISNKFVQDLYNHQNVYDENNVVMKGFKKGEYMDGISSVPFLSDGKSIVYNKMKENDEHLEEDNYHLQDKAYMTSRHSSVKRSSVKSNKFDIDNKQKSDDNQNNMVGKDIDNHQGNEHFNMNNIESKNNLDGIRNMNHFKSVIPSDMTTNNIPMQDIRNSYYENKKINDNVNNVNDDHQNVVENTEGDKDNNLFEVYDYNKNKKVVYYSVKNHYDPYKEMCKKEKEKYSIYDNKIYENDIYDYLLHQYEQNYENMFDQRNSNNSNLTNDRKDIFYNRMNLMYGDNHLGDYNYKKDMVRNSYNNNNNNNNIDVNRYNSKDGTRCRAGTLNQNGIHTNKENEYNNIPRYTNYKRETELYDKILYDYKLNQHKYPSYFQKNINDKTCDHVHDKNRNSNISNLYKRNTKICNLYNDDLLDIYKYTTDIYTPKPKLFVYSLKNNLNTNHEIHKNDTKTGKQNDTNNVYDKENLNNDLLNNKYNTLKINKEFKKIFKKLKYKNTVVISNIGKKCGSSTFSNYIINDNEINKFTNEISTEENCIYAYITRNQNKINYLYLDYEKITSEQGAYSNEKQGLQNNINKFITLSFYFSNIVILHISKENCLDMFYVLASYYDIIKNIRENLRKRRKKYEHLQSGQSQK</sequence>
<dbReference type="EMBL" id="KI925496">
    <property type="protein sequence ID" value="ETW51232.1"/>
    <property type="molecule type" value="Genomic_DNA"/>
</dbReference>
<dbReference type="OrthoDB" id="377737at2759"/>
<evidence type="ECO:0000256" key="1">
    <source>
        <dbReference type="SAM" id="MobiDB-lite"/>
    </source>
</evidence>